<protein>
    <submittedName>
        <fullName evidence="1">Uncharacterized protein</fullName>
    </submittedName>
</protein>
<proteinExistence type="predicted"/>
<organism evidence="1 2">
    <name type="scientific">Brachionus plicatilis</name>
    <name type="common">Marine rotifer</name>
    <name type="synonym">Brachionus muelleri</name>
    <dbReference type="NCBI Taxonomy" id="10195"/>
    <lineage>
        <taxon>Eukaryota</taxon>
        <taxon>Metazoa</taxon>
        <taxon>Spiralia</taxon>
        <taxon>Gnathifera</taxon>
        <taxon>Rotifera</taxon>
        <taxon>Eurotatoria</taxon>
        <taxon>Monogononta</taxon>
        <taxon>Pseudotrocha</taxon>
        <taxon>Ploima</taxon>
        <taxon>Brachionidae</taxon>
        <taxon>Brachionus</taxon>
    </lineage>
</organism>
<name>A0A3M7QPL1_BRAPC</name>
<dbReference type="Proteomes" id="UP000276133">
    <property type="component" value="Unassembled WGS sequence"/>
</dbReference>
<reference evidence="1 2" key="1">
    <citation type="journal article" date="2018" name="Sci. Rep.">
        <title>Genomic signatures of local adaptation to the degree of environmental predictability in rotifers.</title>
        <authorList>
            <person name="Franch-Gras L."/>
            <person name="Hahn C."/>
            <person name="Garcia-Roger E.M."/>
            <person name="Carmona M.J."/>
            <person name="Serra M."/>
            <person name="Gomez A."/>
        </authorList>
    </citation>
    <scope>NUCLEOTIDE SEQUENCE [LARGE SCALE GENOMIC DNA]</scope>
    <source>
        <strain evidence="1">HYR1</strain>
    </source>
</reference>
<accession>A0A3M7QPL1</accession>
<dbReference type="EMBL" id="REGN01005470">
    <property type="protein sequence ID" value="RNA13223.1"/>
    <property type="molecule type" value="Genomic_DNA"/>
</dbReference>
<gene>
    <name evidence="1" type="ORF">BpHYR1_027179</name>
</gene>
<evidence type="ECO:0000313" key="1">
    <source>
        <dbReference type="EMBL" id="RNA13223.1"/>
    </source>
</evidence>
<comment type="caution">
    <text evidence="1">The sequence shown here is derived from an EMBL/GenBank/DDBJ whole genome shotgun (WGS) entry which is preliminary data.</text>
</comment>
<evidence type="ECO:0000313" key="2">
    <source>
        <dbReference type="Proteomes" id="UP000276133"/>
    </source>
</evidence>
<keyword evidence="2" id="KW-1185">Reference proteome</keyword>
<dbReference type="AlphaFoldDB" id="A0A3M7QPL1"/>
<sequence>MILSFFLNADCLEHFYAQKLQIKDSFKILYFDPGKFFTMTSITPSIELMKSMLSPFYYLFEQQLRSYKEVTQSMAVDHNAKNKII</sequence>